<dbReference type="Gene3D" id="6.10.240.10">
    <property type="match status" value="1"/>
</dbReference>
<dbReference type="NCBIfam" id="TIGR00465">
    <property type="entry name" value="ilvC"/>
    <property type="match status" value="1"/>
</dbReference>
<dbReference type="Pfam" id="PF01450">
    <property type="entry name" value="KARI_C"/>
    <property type="match status" value="1"/>
</dbReference>
<feature type="binding site" evidence="9 10">
    <location>
        <position position="191"/>
    </location>
    <ligand>
        <name>Mg(2+)</name>
        <dbReference type="ChEBI" id="CHEBI:18420"/>
        <label>2</label>
    </ligand>
</feature>
<evidence type="ECO:0000256" key="8">
    <source>
        <dbReference type="ARBA" id="ARBA00023304"/>
    </source>
</evidence>
<dbReference type="STRING" id="1503.CLPU_1c01430"/>
<feature type="domain" description="KARI C-terminal knotted" evidence="12">
    <location>
        <begin position="183"/>
        <end position="328"/>
    </location>
</feature>
<gene>
    <name evidence="9 13" type="primary">ilvC</name>
    <name evidence="13" type="ORF">CLPU_1c01430</name>
</gene>
<comment type="cofactor">
    <cofactor evidence="9">
        <name>Mg(2+)</name>
        <dbReference type="ChEBI" id="CHEBI:18420"/>
    </cofactor>
    <text evidence="9">Binds 2 magnesium ions per subunit.</text>
</comment>
<dbReference type="PANTHER" id="PTHR21371:SF1">
    <property type="entry name" value="KETOL-ACID REDUCTOISOMERASE, MITOCHONDRIAL"/>
    <property type="match status" value="1"/>
</dbReference>
<dbReference type="InterPro" id="IPR036291">
    <property type="entry name" value="NAD(P)-bd_dom_sf"/>
</dbReference>
<dbReference type="InterPro" id="IPR014359">
    <property type="entry name" value="KARI_prok"/>
</dbReference>
<keyword evidence="8 9" id="KW-0100">Branched-chain amino acid biosynthesis</keyword>
<dbReference type="Proteomes" id="UP000037267">
    <property type="component" value="Unassembled WGS sequence"/>
</dbReference>
<evidence type="ECO:0000256" key="3">
    <source>
        <dbReference type="ARBA" id="ARBA00010318"/>
    </source>
</evidence>
<dbReference type="InterPro" id="IPR013116">
    <property type="entry name" value="KARI_N"/>
</dbReference>
<dbReference type="PIRSF" id="PIRSF000116">
    <property type="entry name" value="IlvC_gammaproteo"/>
    <property type="match status" value="1"/>
</dbReference>
<feature type="binding site" evidence="9 10">
    <location>
        <position position="195"/>
    </location>
    <ligand>
        <name>Mg(2+)</name>
        <dbReference type="ChEBI" id="CHEBI:18420"/>
        <label>1</label>
    </ligand>
</feature>
<dbReference type="GO" id="GO:0000287">
    <property type="term" value="F:magnesium ion binding"/>
    <property type="evidence" value="ECO:0007669"/>
    <property type="project" value="UniProtKB-UniRule"/>
</dbReference>
<dbReference type="NCBIfam" id="NF009940">
    <property type="entry name" value="PRK13403.1"/>
    <property type="match status" value="1"/>
</dbReference>
<evidence type="ECO:0000256" key="7">
    <source>
        <dbReference type="ARBA" id="ARBA00023002"/>
    </source>
</evidence>
<dbReference type="PANTHER" id="PTHR21371">
    <property type="entry name" value="KETOL-ACID REDUCTOISOMERASE, MITOCHONDRIAL"/>
    <property type="match status" value="1"/>
</dbReference>
<comment type="catalytic activity">
    <reaction evidence="9">
        <text>(2R)-2,3-dihydroxy-3-methylbutanoate + NADP(+) = (2S)-2-acetolactate + NADPH + H(+)</text>
        <dbReference type="Rhea" id="RHEA:22068"/>
        <dbReference type="ChEBI" id="CHEBI:15378"/>
        <dbReference type="ChEBI" id="CHEBI:49072"/>
        <dbReference type="ChEBI" id="CHEBI:57783"/>
        <dbReference type="ChEBI" id="CHEBI:58349"/>
        <dbReference type="ChEBI" id="CHEBI:58476"/>
        <dbReference type="EC" id="1.1.1.86"/>
    </reaction>
</comment>
<dbReference type="UniPathway" id="UPA00047">
    <property type="reaction ID" value="UER00056"/>
</dbReference>
<dbReference type="GO" id="GO:0004455">
    <property type="term" value="F:ketol-acid reductoisomerase activity"/>
    <property type="evidence" value="ECO:0007669"/>
    <property type="project" value="UniProtKB-UniRule"/>
</dbReference>
<feature type="binding site" evidence="9 10">
    <location>
        <position position="231"/>
    </location>
    <ligand>
        <name>Mg(2+)</name>
        <dbReference type="ChEBI" id="CHEBI:18420"/>
        <label>2</label>
    </ligand>
</feature>
<dbReference type="EMBL" id="LGSS01000001">
    <property type="protein sequence ID" value="KNF09978.1"/>
    <property type="molecule type" value="Genomic_DNA"/>
</dbReference>
<evidence type="ECO:0000313" key="14">
    <source>
        <dbReference type="Proteomes" id="UP000037267"/>
    </source>
</evidence>
<dbReference type="SUPFAM" id="SSF48179">
    <property type="entry name" value="6-phosphogluconate dehydrogenase C-terminal domain-like"/>
    <property type="match status" value="1"/>
</dbReference>
<keyword evidence="4 9" id="KW-0028">Amino-acid biosynthesis</keyword>
<dbReference type="PROSITE" id="PS51851">
    <property type="entry name" value="KARI_C"/>
    <property type="match status" value="1"/>
</dbReference>
<dbReference type="EC" id="1.1.1.86" evidence="9"/>
<dbReference type="PATRIC" id="fig|1503.3.peg.1012"/>
<feature type="binding site" evidence="9 10">
    <location>
        <position position="252"/>
    </location>
    <ligand>
        <name>substrate</name>
    </ligand>
</feature>
<dbReference type="InterPro" id="IPR013023">
    <property type="entry name" value="KARI"/>
</dbReference>
<organism evidence="13 14">
    <name type="scientific">Gottschalkia purinilytica</name>
    <name type="common">Clostridium purinilyticum</name>
    <dbReference type="NCBI Taxonomy" id="1503"/>
    <lineage>
        <taxon>Bacteria</taxon>
        <taxon>Bacillati</taxon>
        <taxon>Bacillota</taxon>
        <taxon>Tissierellia</taxon>
        <taxon>Tissierellales</taxon>
        <taxon>Gottschalkiaceae</taxon>
        <taxon>Gottschalkia</taxon>
    </lineage>
</organism>
<dbReference type="SUPFAM" id="SSF51735">
    <property type="entry name" value="NAD(P)-binding Rossmann-fold domains"/>
    <property type="match status" value="1"/>
</dbReference>
<evidence type="ECO:0000256" key="4">
    <source>
        <dbReference type="ARBA" id="ARBA00022605"/>
    </source>
</evidence>
<feature type="binding site" evidence="9 10">
    <location>
        <position position="227"/>
    </location>
    <ligand>
        <name>Mg(2+)</name>
        <dbReference type="ChEBI" id="CHEBI:18420"/>
        <label>2</label>
    </ligand>
</feature>
<dbReference type="NCBIfam" id="NF004017">
    <property type="entry name" value="PRK05479.1"/>
    <property type="match status" value="1"/>
</dbReference>
<dbReference type="InterPro" id="IPR008927">
    <property type="entry name" value="6-PGluconate_DH-like_C_sf"/>
</dbReference>
<dbReference type="GO" id="GO:0005829">
    <property type="term" value="C:cytosol"/>
    <property type="evidence" value="ECO:0007669"/>
    <property type="project" value="TreeGrafter"/>
</dbReference>
<evidence type="ECO:0000256" key="10">
    <source>
        <dbReference type="PROSITE-ProRule" id="PRU01198"/>
    </source>
</evidence>
<evidence type="ECO:0000256" key="9">
    <source>
        <dbReference type="HAMAP-Rule" id="MF_00435"/>
    </source>
</evidence>
<dbReference type="HAMAP" id="MF_00435">
    <property type="entry name" value="IlvC"/>
    <property type="match status" value="1"/>
</dbReference>
<dbReference type="GO" id="GO:0016853">
    <property type="term" value="F:isomerase activity"/>
    <property type="evidence" value="ECO:0007669"/>
    <property type="project" value="UniProtKB-KW"/>
</dbReference>
<sequence length="330" mass="36567">MARMYYDSDASLDLLKGKKVAIIGYGSQGHAHALNLKESGLDVIVGLYNGSKSWEKAESAGLQVAEVAEAVKQSNVVMILLPDEKQAAVYKESIEPNLKEGDALAFAHGFNIHFGQIVPPNNVDVFMVAPKGPGHLVRRVYEEGFGVPALFAVYQDYTGKAKDIALAYAKGVGGTKAGVLETTFKEETETDLFGEQAVLCGGATELVKAGFDTLVEAGYQPEIAYFECLHELKLIVDLLYEGGFEKMRYSVSDTAEYGDYMIGRRIVTEETRKEMKKVLKEIQEGIFARNWLQENQLNRPQFNAIKKAELEHPIVEVGKNLRSMMSWIKK</sequence>
<comment type="pathway">
    <text evidence="2 9">Amino-acid biosynthesis; L-isoleucine biosynthesis; L-isoleucine from 2-oxobutanoate: step 2/4.</text>
</comment>
<evidence type="ECO:0000256" key="2">
    <source>
        <dbReference type="ARBA" id="ARBA00004885"/>
    </source>
</evidence>
<dbReference type="GO" id="GO:0050661">
    <property type="term" value="F:NADP binding"/>
    <property type="evidence" value="ECO:0007669"/>
    <property type="project" value="InterPro"/>
</dbReference>
<evidence type="ECO:0000259" key="12">
    <source>
        <dbReference type="PROSITE" id="PS51851"/>
    </source>
</evidence>
<comment type="similarity">
    <text evidence="3 9 10">Belongs to the ketol-acid reductoisomerase family.</text>
</comment>
<feature type="binding site" evidence="9">
    <location>
        <position position="51"/>
    </location>
    <ligand>
        <name>NADP(+)</name>
        <dbReference type="ChEBI" id="CHEBI:58349"/>
    </ligand>
</feature>
<dbReference type="UniPathway" id="UPA00049">
    <property type="reaction ID" value="UER00060"/>
</dbReference>
<dbReference type="Pfam" id="PF07991">
    <property type="entry name" value="KARI_N"/>
    <property type="match status" value="1"/>
</dbReference>
<comment type="caution">
    <text evidence="13">The sequence shown here is derived from an EMBL/GenBank/DDBJ whole genome shotgun (WGS) entry which is preliminary data.</text>
</comment>
<keyword evidence="14" id="KW-1185">Reference proteome</keyword>
<accession>A0A0L0WES7</accession>
<feature type="binding site" evidence="9">
    <location>
        <position position="53"/>
    </location>
    <ligand>
        <name>NADP(+)</name>
        <dbReference type="ChEBI" id="CHEBI:58349"/>
    </ligand>
</feature>
<evidence type="ECO:0000256" key="6">
    <source>
        <dbReference type="ARBA" id="ARBA00022842"/>
    </source>
</evidence>
<comment type="pathway">
    <text evidence="1 9">Amino-acid biosynthesis; L-valine biosynthesis; L-valine from pyruvate: step 2/4.</text>
</comment>
<comment type="catalytic activity">
    <reaction evidence="9">
        <text>(2R,3R)-2,3-dihydroxy-3-methylpentanoate + NADP(+) = (S)-2-ethyl-2-hydroxy-3-oxobutanoate + NADPH + H(+)</text>
        <dbReference type="Rhea" id="RHEA:13493"/>
        <dbReference type="ChEBI" id="CHEBI:15378"/>
        <dbReference type="ChEBI" id="CHEBI:49256"/>
        <dbReference type="ChEBI" id="CHEBI:49258"/>
        <dbReference type="ChEBI" id="CHEBI:57783"/>
        <dbReference type="ChEBI" id="CHEBI:58349"/>
        <dbReference type="EC" id="1.1.1.86"/>
    </reaction>
</comment>
<feature type="domain" description="KARI N-terminal Rossmann" evidence="11">
    <location>
        <begin position="2"/>
        <end position="182"/>
    </location>
</feature>
<dbReference type="Gene3D" id="3.40.50.720">
    <property type="entry name" value="NAD(P)-binding Rossmann-like Domain"/>
    <property type="match status" value="1"/>
</dbReference>
<evidence type="ECO:0000259" key="11">
    <source>
        <dbReference type="PROSITE" id="PS51850"/>
    </source>
</evidence>
<feature type="binding site" evidence="9">
    <location>
        <begin position="25"/>
        <end position="28"/>
    </location>
    <ligand>
        <name>NADP(+)</name>
        <dbReference type="ChEBI" id="CHEBI:58349"/>
    </ligand>
</feature>
<dbReference type="RefSeq" id="WP_050353713.1">
    <property type="nucleotide sequence ID" value="NZ_LGSS01000001.1"/>
</dbReference>
<feature type="binding site" evidence="9">
    <location>
        <position position="134"/>
    </location>
    <ligand>
        <name>NADP(+)</name>
        <dbReference type="ChEBI" id="CHEBI:58349"/>
    </ligand>
</feature>
<keyword evidence="7 9" id="KW-0560">Oxidoreductase</keyword>
<keyword evidence="6 9" id="KW-0460">Magnesium</keyword>
<name>A0A0L0WES7_GOTPU</name>
<dbReference type="AlphaFoldDB" id="A0A0L0WES7"/>
<feature type="active site" evidence="9">
    <location>
        <position position="108"/>
    </location>
</feature>
<proteinExistence type="inferred from homology"/>
<comment type="function">
    <text evidence="9">Involved in the biosynthesis of branched-chain amino acids (BCAA). Catalyzes an alkyl-migration followed by a ketol-acid reduction of (S)-2-acetolactate (S2AL) to yield (R)-2,3-dihydroxy-isovalerate. In the isomerase reaction, S2AL is rearranged via a Mg-dependent methyl migration to produce 3-hydroxy-3-methyl-2-ketobutyrate (HMKB). In the reductase reaction, this 2-ketoacid undergoes a metal-dependent reduction by NADPH to yield (R)-2,3-dihydroxy-isovalerate.</text>
</comment>
<dbReference type="GO" id="GO:0009097">
    <property type="term" value="P:isoleucine biosynthetic process"/>
    <property type="evidence" value="ECO:0007669"/>
    <property type="project" value="UniProtKB-UniRule"/>
</dbReference>
<dbReference type="InterPro" id="IPR000506">
    <property type="entry name" value="KARI_C"/>
</dbReference>
<keyword evidence="5 9" id="KW-0479">Metal-binding</keyword>
<keyword evidence="9" id="KW-0521">NADP</keyword>
<evidence type="ECO:0000313" key="13">
    <source>
        <dbReference type="EMBL" id="KNF09978.1"/>
    </source>
</evidence>
<dbReference type="OrthoDB" id="9804088at2"/>
<comment type="caution">
    <text evidence="9">Lacks conserved residue(s) required for the propagation of feature annotation.</text>
</comment>
<dbReference type="FunFam" id="3.40.50.720:FF:000023">
    <property type="entry name" value="Ketol-acid reductoisomerase (NADP(+))"/>
    <property type="match status" value="1"/>
</dbReference>
<keyword evidence="13" id="KW-0413">Isomerase</keyword>
<protein>
    <recommendedName>
        <fullName evidence="9">Ketol-acid reductoisomerase (NADP(+))</fullName>
        <shortName evidence="9">KARI</shortName>
        <ecNumber evidence="9">1.1.1.86</ecNumber>
    </recommendedName>
    <alternativeName>
        <fullName evidence="9">Acetohydroxy-acid isomeroreductase</fullName>
        <shortName evidence="9">AHIR</shortName>
    </alternativeName>
    <alternativeName>
        <fullName evidence="9">Alpha-keto-beta-hydroxylacyl reductoisomerase</fullName>
    </alternativeName>
</protein>
<evidence type="ECO:0000256" key="1">
    <source>
        <dbReference type="ARBA" id="ARBA00004864"/>
    </source>
</evidence>
<dbReference type="GO" id="GO:0009099">
    <property type="term" value="P:L-valine biosynthetic process"/>
    <property type="evidence" value="ECO:0007669"/>
    <property type="project" value="UniProtKB-UniRule"/>
</dbReference>
<evidence type="ECO:0000256" key="5">
    <source>
        <dbReference type="ARBA" id="ARBA00022723"/>
    </source>
</evidence>
<feature type="binding site" evidence="9 10">
    <location>
        <position position="191"/>
    </location>
    <ligand>
        <name>Mg(2+)</name>
        <dbReference type="ChEBI" id="CHEBI:18420"/>
        <label>1</label>
    </ligand>
</feature>
<dbReference type="PROSITE" id="PS51850">
    <property type="entry name" value="KARI_N"/>
    <property type="match status" value="1"/>
</dbReference>
<reference evidence="14" key="1">
    <citation type="submission" date="2015-07" db="EMBL/GenBank/DDBJ databases">
        <title>Draft genome sequence of the purine-degrading Gottschalkia purinilyticum DSM 1384 (formerly Clostridium purinilyticum).</title>
        <authorList>
            <person name="Poehlein A."/>
            <person name="Schiel-Bengelsdorf B."/>
            <person name="Bengelsdorf F.R."/>
            <person name="Daniel R."/>
            <person name="Duerre P."/>
        </authorList>
    </citation>
    <scope>NUCLEOTIDE SEQUENCE [LARGE SCALE GENOMIC DNA]</scope>
    <source>
        <strain evidence="14">DSM 1384</strain>
    </source>
</reference>